<dbReference type="SUPFAM" id="SSF53474">
    <property type="entry name" value="alpha/beta-Hydrolases"/>
    <property type="match status" value="1"/>
</dbReference>
<dbReference type="KEGG" id="cuh:BJN34_01380"/>
<keyword evidence="1" id="KW-0378">Hydrolase</keyword>
<sequence>MLDINQFDVLVLPGSHNSGPEHWQTHWEAAFPNMCRVEQDNWDEPVYSEWSHRLSEAVGASKRPILMVAHSLGTALAVRWSQESAALTNAVAGAFLVAPSDIDRLTKVLRYPALGFDPVIMERLPFPSVVLASRDDDRVTFERAEAFASAWGASFIDVGMQGHIGSAAKLGLWPQGLVWLGQFIASISNEAHT</sequence>
<proteinExistence type="predicted"/>
<accession>A0A1U9UK44</accession>
<dbReference type="InterPro" id="IPR010662">
    <property type="entry name" value="RBBP9/YdeN"/>
</dbReference>
<dbReference type="GO" id="GO:0016787">
    <property type="term" value="F:hydrolase activity"/>
    <property type="evidence" value="ECO:0007669"/>
    <property type="project" value="UniProtKB-KW"/>
</dbReference>
<dbReference type="Pfam" id="PF06821">
    <property type="entry name" value="Ser_hydrolase"/>
    <property type="match status" value="1"/>
</dbReference>
<dbReference type="OrthoDB" id="9804993at2"/>
<dbReference type="InterPro" id="IPR029058">
    <property type="entry name" value="AB_hydrolase_fold"/>
</dbReference>
<name>A0A1U9UK44_CUPNE</name>
<protein>
    <submittedName>
        <fullName evidence="1">Serine hydrolase family protein</fullName>
    </submittedName>
</protein>
<dbReference type="Proteomes" id="UP000189627">
    <property type="component" value="Chromosome 1"/>
</dbReference>
<reference evidence="2" key="1">
    <citation type="submission" date="2017-02" db="EMBL/GenBank/DDBJ databases">
        <title>Complete genome sequence of Cupriavidus necator strain NH9, a 3-chlorobenzoate degrader.</title>
        <authorList>
            <person name="Moriuchi R."/>
            <person name="Dohra H."/>
            <person name="Ogawa N."/>
        </authorList>
    </citation>
    <scope>NUCLEOTIDE SEQUENCE [LARGE SCALE GENOMIC DNA]</scope>
    <source>
        <strain evidence="2">NH9</strain>
    </source>
</reference>
<organism evidence="1 2">
    <name type="scientific">Cupriavidus necator</name>
    <name type="common">Alcaligenes eutrophus</name>
    <name type="synonym">Ralstonia eutropha</name>
    <dbReference type="NCBI Taxonomy" id="106590"/>
    <lineage>
        <taxon>Bacteria</taxon>
        <taxon>Pseudomonadati</taxon>
        <taxon>Pseudomonadota</taxon>
        <taxon>Betaproteobacteria</taxon>
        <taxon>Burkholderiales</taxon>
        <taxon>Burkholderiaceae</taxon>
        <taxon>Cupriavidus</taxon>
    </lineage>
</organism>
<gene>
    <name evidence="1" type="ORF">BJN34_01380</name>
</gene>
<evidence type="ECO:0000313" key="2">
    <source>
        <dbReference type="Proteomes" id="UP000189627"/>
    </source>
</evidence>
<dbReference type="Gene3D" id="3.40.50.1820">
    <property type="entry name" value="alpha/beta hydrolase"/>
    <property type="match status" value="1"/>
</dbReference>
<evidence type="ECO:0000313" key="1">
    <source>
        <dbReference type="EMBL" id="AQV92545.1"/>
    </source>
</evidence>
<dbReference type="EMBL" id="CP017757">
    <property type="protein sequence ID" value="AQV92545.1"/>
    <property type="molecule type" value="Genomic_DNA"/>
</dbReference>
<dbReference type="RefSeq" id="WP_078194964.1">
    <property type="nucleotide sequence ID" value="NZ_CP017757.2"/>
</dbReference>
<dbReference type="AlphaFoldDB" id="A0A1U9UK44"/>